<gene>
    <name evidence="8" type="ORF">ABS311_11745</name>
</gene>
<evidence type="ECO:0000256" key="2">
    <source>
        <dbReference type="ARBA" id="ARBA00023136"/>
    </source>
</evidence>
<evidence type="ECO:0000256" key="4">
    <source>
        <dbReference type="RuleBase" id="RU003357"/>
    </source>
</evidence>
<accession>A0ABV1RIQ7</accession>
<dbReference type="PANTHER" id="PTHR40980">
    <property type="entry name" value="PLUG DOMAIN-CONTAINING PROTEIN"/>
    <property type="match status" value="1"/>
</dbReference>
<evidence type="ECO:0000256" key="3">
    <source>
        <dbReference type="ARBA" id="ARBA00023237"/>
    </source>
</evidence>
<dbReference type="InterPro" id="IPR036942">
    <property type="entry name" value="Beta-barrel_TonB_sf"/>
</dbReference>
<evidence type="ECO:0000256" key="5">
    <source>
        <dbReference type="SAM" id="SignalP"/>
    </source>
</evidence>
<dbReference type="PANTHER" id="PTHR40980:SF3">
    <property type="entry name" value="TONB-DEPENDENT RECEPTOR-LIKE BETA-BARREL DOMAIN-CONTAINING PROTEIN"/>
    <property type="match status" value="1"/>
</dbReference>
<dbReference type="InterPro" id="IPR010104">
    <property type="entry name" value="TonB_rcpt_bac"/>
</dbReference>
<dbReference type="Pfam" id="PF07715">
    <property type="entry name" value="Plug"/>
    <property type="match status" value="1"/>
</dbReference>
<keyword evidence="2 4" id="KW-0472">Membrane</keyword>
<keyword evidence="4" id="KW-0798">TonB box</keyword>
<protein>
    <submittedName>
        <fullName evidence="8">TonB-dependent receptor</fullName>
    </submittedName>
</protein>
<keyword evidence="8" id="KW-0675">Receptor</keyword>
<feature type="domain" description="TonB-dependent receptor-like beta-barrel" evidence="6">
    <location>
        <begin position="417"/>
        <end position="955"/>
    </location>
</feature>
<dbReference type="InterPro" id="IPR000531">
    <property type="entry name" value="Beta-barrel_TonB"/>
</dbReference>
<dbReference type="NCBIfam" id="TIGR01782">
    <property type="entry name" value="TonB-Xanth-Caul"/>
    <property type="match status" value="1"/>
</dbReference>
<comment type="subcellular location">
    <subcellularLocation>
        <location evidence="1 4">Cell outer membrane</location>
    </subcellularLocation>
</comment>
<evidence type="ECO:0000259" key="7">
    <source>
        <dbReference type="Pfam" id="PF07715"/>
    </source>
</evidence>
<dbReference type="RefSeq" id="WP_143871984.1">
    <property type="nucleotide sequence ID" value="NZ_CP041660.1"/>
</dbReference>
<evidence type="ECO:0000259" key="6">
    <source>
        <dbReference type="Pfam" id="PF00593"/>
    </source>
</evidence>
<evidence type="ECO:0000256" key="1">
    <source>
        <dbReference type="ARBA" id="ARBA00004442"/>
    </source>
</evidence>
<feature type="chain" id="PRO_5046474876" evidence="5">
    <location>
        <begin position="27"/>
        <end position="987"/>
    </location>
</feature>
<proteinExistence type="inferred from homology"/>
<dbReference type="InterPro" id="IPR037066">
    <property type="entry name" value="Plug_dom_sf"/>
</dbReference>
<feature type="domain" description="TonB-dependent receptor plug" evidence="7">
    <location>
        <begin position="58"/>
        <end position="153"/>
    </location>
</feature>
<dbReference type="Proteomes" id="UP001467690">
    <property type="component" value="Unassembled WGS sequence"/>
</dbReference>
<sequence>MQFKLSKIAMSLLSASALTMAANANAAETKEEVETIEVKGYTQSLKAAALLKRTDGRIVDAVVAEDIGKLPDNNIAEALQRVTGVSISRDFGVGDSVSIRGLPQNRVEINGRSTVGDGRGGISLQDFPSSFLQAVEVVKSPTPEMIEGALGGTVSLKTIKPLKMKEPLVAMSFDAEYADKTENWAPIFNVAAGNKWDLGDAGTFGAIAMFAYQDRELRRDEFFNRVQAYTHDSIAGIDSPATQTPSGRYLVADQNTVEQKTEKRERTAMNLTLQWAPNDDGFIYLDLNTTDRSGYQDAYSILDVGGSIVATENTTVDEYGQLNNYELQGAFTIPKTWSDFRETESFSHAFGAEWNLSDQLKVSGEIAIASSESSAPKSEFNLRPISQSAWNEWTENWDGSSFNSGTLRHTSTATVIRSGDKIPSVVYADGHLAAQPENLAVRDFFHDERWTENDETAMRFDLEYFEPFGVDFISKIKAGVRTTDRDYKYSEAYYDAKDLYKKMFNDDGTPHAVWINEVEEMFPGSVHTVNHSNSFDQAGFAGENQLTKYRVFKGTELANAEETFKKVQQLTAGTNYATTGSLADNLTENQGAFRDITEKTTALYAQAHLDFDYLTAIVGGRFINTEIESTVYTKGELDTGTHEYDDFLPSLNATYRLTDDTFVRFATAKVMRRADFSELSPAFLIDNSFVTADRGAITLDPYRATQYDLSIEHYYGEGNMVSFAVYYKDVESFLNDSTTCEANSLTSQQNVTEWSNVCQLDTAGVSKDRIITSSLGDFQGEDNPSQAGLDYVESLRAQGLTGIITDQKTNGENGTIQGFELGIQQDLGFIPGLGFTANYTYADSEQPNGNPLLDISKNTFNAQVYYENSGFQVRLAYTYRDEFLDTENEKRVITIGSAVANGDAIGQEVNENGETVDVFDKSEGNNYRNPTGQLDFSASYEINENFTVVTNVTNLTGEPVSFSTELGSDWKYSEADRRFTFGVRAKF</sequence>
<reference evidence="8 9" key="1">
    <citation type="submission" date="2024-06" db="EMBL/GenBank/DDBJ databases">
        <authorList>
            <person name="Chen R.Y."/>
        </authorList>
    </citation>
    <scope>NUCLEOTIDE SEQUENCE [LARGE SCALE GENOMIC DNA]</scope>
    <source>
        <strain evidence="8 9">D2</strain>
    </source>
</reference>
<keyword evidence="3" id="KW-0998">Cell outer membrane</keyword>
<evidence type="ECO:0000313" key="8">
    <source>
        <dbReference type="EMBL" id="MER2492547.1"/>
    </source>
</evidence>
<feature type="signal peptide" evidence="5">
    <location>
        <begin position="1"/>
        <end position="26"/>
    </location>
</feature>
<keyword evidence="5" id="KW-0732">Signal</keyword>
<dbReference type="Pfam" id="PF00593">
    <property type="entry name" value="TonB_dep_Rec_b-barrel"/>
    <property type="match status" value="1"/>
</dbReference>
<comment type="similarity">
    <text evidence="4">Belongs to the TonB-dependent receptor family.</text>
</comment>
<organism evidence="8 9">
    <name type="scientific">Catenovulum sediminis</name>
    <dbReference type="NCBI Taxonomy" id="1740262"/>
    <lineage>
        <taxon>Bacteria</taxon>
        <taxon>Pseudomonadati</taxon>
        <taxon>Pseudomonadota</taxon>
        <taxon>Gammaproteobacteria</taxon>
        <taxon>Alteromonadales</taxon>
        <taxon>Alteromonadaceae</taxon>
        <taxon>Catenovulum</taxon>
    </lineage>
</organism>
<dbReference type="Gene3D" id="2.170.130.10">
    <property type="entry name" value="TonB-dependent receptor, plug domain"/>
    <property type="match status" value="1"/>
</dbReference>
<name>A0ABV1RIQ7_9ALTE</name>
<dbReference type="EMBL" id="JBELOE010000216">
    <property type="protein sequence ID" value="MER2492547.1"/>
    <property type="molecule type" value="Genomic_DNA"/>
</dbReference>
<evidence type="ECO:0000313" key="9">
    <source>
        <dbReference type="Proteomes" id="UP001467690"/>
    </source>
</evidence>
<dbReference type="InterPro" id="IPR012910">
    <property type="entry name" value="Plug_dom"/>
</dbReference>
<dbReference type="SUPFAM" id="SSF56935">
    <property type="entry name" value="Porins"/>
    <property type="match status" value="1"/>
</dbReference>
<comment type="caution">
    <text evidence="8">The sequence shown here is derived from an EMBL/GenBank/DDBJ whole genome shotgun (WGS) entry which is preliminary data.</text>
</comment>
<dbReference type="Gene3D" id="2.40.170.20">
    <property type="entry name" value="TonB-dependent receptor, beta-barrel domain"/>
    <property type="match status" value="1"/>
</dbReference>
<keyword evidence="9" id="KW-1185">Reference proteome</keyword>